<evidence type="ECO:0000313" key="2">
    <source>
        <dbReference type="Proteomes" id="UP000238312"/>
    </source>
</evidence>
<dbReference type="Proteomes" id="UP000238312">
    <property type="component" value="Unassembled WGS sequence"/>
</dbReference>
<dbReference type="AlphaFoldDB" id="A0A2T0MY15"/>
<sequence length="38" mass="4098">MGTGSDVDRVNFSQWQLLKTVVGKDLVVTVTDVDISSS</sequence>
<organism evidence="1 2">
    <name type="scientific">Nonomuraea fuscirosea</name>
    <dbReference type="NCBI Taxonomy" id="1291556"/>
    <lineage>
        <taxon>Bacteria</taxon>
        <taxon>Bacillati</taxon>
        <taxon>Actinomycetota</taxon>
        <taxon>Actinomycetes</taxon>
        <taxon>Streptosporangiales</taxon>
        <taxon>Streptosporangiaceae</taxon>
        <taxon>Nonomuraea</taxon>
    </lineage>
</organism>
<gene>
    <name evidence="1" type="ORF">B0I32_10970</name>
</gene>
<accession>A0A2T0MY15</accession>
<evidence type="ECO:0000313" key="1">
    <source>
        <dbReference type="EMBL" id="PRX64142.1"/>
    </source>
</evidence>
<keyword evidence="2" id="KW-1185">Reference proteome</keyword>
<reference evidence="1 2" key="1">
    <citation type="submission" date="2018-03" db="EMBL/GenBank/DDBJ databases">
        <title>Genomic Encyclopedia of Type Strains, Phase III (KMG-III): the genomes of soil and plant-associated and newly described type strains.</title>
        <authorList>
            <person name="Whitman W."/>
        </authorList>
    </citation>
    <scope>NUCLEOTIDE SEQUENCE [LARGE SCALE GENOMIC DNA]</scope>
    <source>
        <strain evidence="1 2">CGMCC 4.7104</strain>
    </source>
</reference>
<dbReference type="EMBL" id="PVNG01000009">
    <property type="protein sequence ID" value="PRX64142.1"/>
    <property type="molecule type" value="Genomic_DNA"/>
</dbReference>
<comment type="caution">
    <text evidence="1">The sequence shown here is derived from an EMBL/GenBank/DDBJ whole genome shotgun (WGS) entry which is preliminary data.</text>
</comment>
<proteinExistence type="predicted"/>
<protein>
    <submittedName>
        <fullName evidence="1">Uncharacterized protein</fullName>
    </submittedName>
</protein>
<name>A0A2T0MY15_9ACTN</name>